<dbReference type="AlphaFoldDB" id="A0A5S6QQ41"/>
<proteinExistence type="predicted"/>
<feature type="compositionally biased region" description="Polar residues" evidence="1">
    <location>
        <begin position="40"/>
        <end position="50"/>
    </location>
</feature>
<dbReference type="WBParaSite" id="TMUE_2000009456.1">
    <property type="protein sequence ID" value="TMUE_2000009456.1"/>
    <property type="gene ID" value="WBGene00300606"/>
</dbReference>
<evidence type="ECO:0000313" key="2">
    <source>
        <dbReference type="Proteomes" id="UP000046395"/>
    </source>
</evidence>
<evidence type="ECO:0000256" key="1">
    <source>
        <dbReference type="SAM" id="MobiDB-lite"/>
    </source>
</evidence>
<dbReference type="Proteomes" id="UP000046395">
    <property type="component" value="Unassembled WGS sequence"/>
</dbReference>
<feature type="region of interest" description="Disordered" evidence="1">
    <location>
        <begin position="40"/>
        <end position="60"/>
    </location>
</feature>
<evidence type="ECO:0000313" key="3">
    <source>
        <dbReference type="WBParaSite" id="TMUE_2000009456.1"/>
    </source>
</evidence>
<reference evidence="3" key="1">
    <citation type="submission" date="2019-12" db="UniProtKB">
        <authorList>
            <consortium name="WormBaseParasite"/>
        </authorList>
    </citation>
    <scope>IDENTIFICATION</scope>
</reference>
<keyword evidence="2" id="KW-1185">Reference proteome</keyword>
<accession>A0A5S6QQ41</accession>
<protein>
    <submittedName>
        <fullName evidence="3">Uncharacterized protein</fullName>
    </submittedName>
</protein>
<name>A0A5S6QQ41_TRIMR</name>
<organism evidence="2 3">
    <name type="scientific">Trichuris muris</name>
    <name type="common">Mouse whipworm</name>
    <dbReference type="NCBI Taxonomy" id="70415"/>
    <lineage>
        <taxon>Eukaryota</taxon>
        <taxon>Metazoa</taxon>
        <taxon>Ecdysozoa</taxon>
        <taxon>Nematoda</taxon>
        <taxon>Enoplea</taxon>
        <taxon>Dorylaimia</taxon>
        <taxon>Trichinellida</taxon>
        <taxon>Trichuridae</taxon>
        <taxon>Trichuris</taxon>
    </lineage>
</organism>
<sequence>MRLKCAPLVGVLRRGRLADPRRLVPAARVDSTVQCSVRRCSTTPARSTQEGGDPDARGQHNGGRCLEFGRCINKGPFQQLTSCTSDGEGALSRPVRRRRRVAARRRVLGRFVLSASPLIDFGPWINGSGAFFLLDRPPSDCATPRKNGRLPKSIAGLRDASNVGRPGGGCARPNEPRSRVAFDFSVPEDGGRWPISERPCALTNVTIKLQVVL</sequence>